<evidence type="ECO:0000256" key="5">
    <source>
        <dbReference type="ARBA" id="ARBA00026215"/>
    </source>
</evidence>
<name>D8LN08_ECTSI</name>
<dbReference type="Pfam" id="PF14996">
    <property type="entry name" value="RMP"/>
    <property type="match status" value="1"/>
</dbReference>
<dbReference type="OrthoDB" id="259905at2759"/>
<dbReference type="PANTHER" id="PTHR33958">
    <property type="entry name" value="PROTEIN C8ORF37"/>
    <property type="match status" value="1"/>
</dbReference>
<sequence length="300" mass="32127">MDLSIDDLLEEVEGALEEGSCPQKSSKAVGLKPIRTRYAGDDRDLGLPVVTIAPSAVGDGFDSDSSQAQAAVASTVGVDFDEDSQDGVDDSLGLVFSAAPEHVKERTSGINSDLTTTYSNGNDDRSVKDKVTPESPQRHRAEAERRPTITEIASEQTAATIMVTPSTMPGEGRCAGGTTTAAVAVPPTKKRRRCGTVFVGGVATDRGFCASSLSQRACDKLRCTDCNFEVLCFHGRAWDDQTDYMFLRNNVPDTDKLSARLTPCSDSCAYACQCSWQNVKDVRALSPTERPRWACGGHSS</sequence>
<dbReference type="AlphaFoldDB" id="D8LN08"/>
<dbReference type="EMBL" id="FN649760">
    <property type="protein sequence ID" value="CBN76249.1"/>
    <property type="molecule type" value="Genomic_DNA"/>
</dbReference>
<proteinExistence type="predicted"/>
<dbReference type="InParanoid" id="D8LN08"/>
<comment type="subcellular location">
    <subcellularLocation>
        <location evidence="2">Cytoplasm</location>
    </subcellularLocation>
    <subcellularLocation>
        <location evidence="1">Photoreceptor inner segment</location>
    </subcellularLocation>
</comment>
<organism evidence="7 8">
    <name type="scientific">Ectocarpus siliculosus</name>
    <name type="common">Brown alga</name>
    <name type="synonym">Conferva siliculosa</name>
    <dbReference type="NCBI Taxonomy" id="2880"/>
    <lineage>
        <taxon>Eukaryota</taxon>
        <taxon>Sar</taxon>
        <taxon>Stramenopiles</taxon>
        <taxon>Ochrophyta</taxon>
        <taxon>PX clade</taxon>
        <taxon>Phaeophyceae</taxon>
        <taxon>Ectocarpales</taxon>
        <taxon>Ectocarpaceae</taxon>
        <taxon>Ectocarpus</taxon>
    </lineage>
</organism>
<evidence type="ECO:0000313" key="7">
    <source>
        <dbReference type="EMBL" id="CBN76249.1"/>
    </source>
</evidence>
<evidence type="ECO:0000256" key="2">
    <source>
        <dbReference type="ARBA" id="ARBA00004496"/>
    </source>
</evidence>
<protein>
    <recommendedName>
        <fullName evidence="5">Cilia- and flagella-associated protein 418</fullName>
    </recommendedName>
</protein>
<dbReference type="eggNOG" id="ENOG502S1KM">
    <property type="taxonomic scope" value="Eukaryota"/>
</dbReference>
<feature type="compositionally biased region" description="Polar residues" evidence="6">
    <location>
        <begin position="108"/>
        <end position="121"/>
    </location>
</feature>
<feature type="region of interest" description="Disordered" evidence="6">
    <location>
        <begin position="104"/>
        <end position="146"/>
    </location>
</feature>
<dbReference type="GO" id="GO:0005829">
    <property type="term" value="C:cytosol"/>
    <property type="evidence" value="ECO:0007669"/>
    <property type="project" value="TreeGrafter"/>
</dbReference>
<keyword evidence="8" id="KW-1185">Reference proteome</keyword>
<reference evidence="7 8" key="1">
    <citation type="journal article" date="2010" name="Nature">
        <title>The Ectocarpus genome and the independent evolution of multicellularity in brown algae.</title>
        <authorList>
            <person name="Cock J.M."/>
            <person name="Sterck L."/>
            <person name="Rouze P."/>
            <person name="Scornet D."/>
            <person name="Allen A.E."/>
            <person name="Amoutzias G."/>
            <person name="Anthouard V."/>
            <person name="Artiguenave F."/>
            <person name="Aury J.M."/>
            <person name="Badger J.H."/>
            <person name="Beszteri B."/>
            <person name="Billiau K."/>
            <person name="Bonnet E."/>
            <person name="Bothwell J.H."/>
            <person name="Bowler C."/>
            <person name="Boyen C."/>
            <person name="Brownlee C."/>
            <person name="Carrano C.J."/>
            <person name="Charrier B."/>
            <person name="Cho G.Y."/>
            <person name="Coelho S.M."/>
            <person name="Collen J."/>
            <person name="Corre E."/>
            <person name="Da Silva C."/>
            <person name="Delage L."/>
            <person name="Delaroque N."/>
            <person name="Dittami S.M."/>
            <person name="Doulbeau S."/>
            <person name="Elias M."/>
            <person name="Farnham G."/>
            <person name="Gachon C.M."/>
            <person name="Gschloessl B."/>
            <person name="Heesch S."/>
            <person name="Jabbari K."/>
            <person name="Jubin C."/>
            <person name="Kawai H."/>
            <person name="Kimura K."/>
            <person name="Kloareg B."/>
            <person name="Kupper F.C."/>
            <person name="Lang D."/>
            <person name="Le Bail A."/>
            <person name="Leblanc C."/>
            <person name="Lerouge P."/>
            <person name="Lohr M."/>
            <person name="Lopez P.J."/>
            <person name="Martens C."/>
            <person name="Maumus F."/>
            <person name="Michel G."/>
            <person name="Miranda-Saavedra D."/>
            <person name="Morales J."/>
            <person name="Moreau H."/>
            <person name="Motomura T."/>
            <person name="Nagasato C."/>
            <person name="Napoli C.A."/>
            <person name="Nelson D.R."/>
            <person name="Nyvall-Collen P."/>
            <person name="Peters A.F."/>
            <person name="Pommier C."/>
            <person name="Potin P."/>
            <person name="Poulain J."/>
            <person name="Quesneville H."/>
            <person name="Read B."/>
            <person name="Rensing S.A."/>
            <person name="Ritter A."/>
            <person name="Rousvoal S."/>
            <person name="Samanta M."/>
            <person name="Samson G."/>
            <person name="Schroeder D.C."/>
            <person name="Segurens B."/>
            <person name="Strittmatter M."/>
            <person name="Tonon T."/>
            <person name="Tregear J.W."/>
            <person name="Valentin K."/>
            <person name="von Dassow P."/>
            <person name="Yamagishi T."/>
            <person name="Van de Peer Y."/>
            <person name="Wincker P."/>
        </authorList>
    </citation>
    <scope>NUCLEOTIDE SEQUENCE [LARGE SCALE GENOMIC DNA]</scope>
    <source>
        <strain evidence="8">Ec32 / CCAP1310/4</strain>
    </source>
</reference>
<evidence type="ECO:0000256" key="1">
    <source>
        <dbReference type="ARBA" id="ARBA00004437"/>
    </source>
</evidence>
<dbReference type="InterPro" id="IPR029239">
    <property type="entry name" value="CFAP418"/>
</dbReference>
<accession>D8LN08</accession>
<evidence type="ECO:0000313" key="8">
    <source>
        <dbReference type="Proteomes" id="UP000002630"/>
    </source>
</evidence>
<comment type="function">
    <text evidence="4">May be involved in photoreceptor outer segment disk morphogenesis.</text>
</comment>
<evidence type="ECO:0000256" key="6">
    <source>
        <dbReference type="SAM" id="MobiDB-lite"/>
    </source>
</evidence>
<feature type="compositionally biased region" description="Basic and acidic residues" evidence="6">
    <location>
        <begin position="122"/>
        <end position="146"/>
    </location>
</feature>
<keyword evidence="3" id="KW-0963">Cytoplasm</keyword>
<dbReference type="Proteomes" id="UP000002630">
    <property type="component" value="Unassembled WGS sequence"/>
</dbReference>
<dbReference type="PANTHER" id="PTHR33958:SF1">
    <property type="entry name" value="CILIA- AND FLAGELLA-ASSOCIATED PROTEIN 418"/>
    <property type="match status" value="1"/>
</dbReference>
<gene>
    <name evidence="7" type="ORF">Esi_0422_0007</name>
</gene>
<evidence type="ECO:0000256" key="4">
    <source>
        <dbReference type="ARBA" id="ARBA00024819"/>
    </source>
</evidence>
<evidence type="ECO:0000256" key="3">
    <source>
        <dbReference type="ARBA" id="ARBA00022490"/>
    </source>
</evidence>